<reference evidence="6" key="1">
    <citation type="submission" date="2023-07" db="EMBL/GenBank/DDBJ databases">
        <title>Genomic Encyclopedia of Type Strains, Phase IV (KMG-IV): sequencing the most valuable type-strain genomes for metagenomic binning, comparative biology and taxonomic classification.</title>
        <authorList>
            <person name="Goeker M."/>
        </authorList>
    </citation>
    <scope>NUCLEOTIDE SEQUENCE</scope>
    <source>
        <strain evidence="6">DSM 24202</strain>
    </source>
</reference>
<sequence length="414" mass="45791">MKQLTVYLNRNLVGTLSQDANGLLGFRYAPTWLQNPDAIPISRSLPLRNEAFRGKEARPFFAGVLPDEGPRQQIAAILGVSERNDFAILERIGGECAGAICLLPTDTALPENDTQPRRRLTTTELNEIIAELPRRPLLAGREGVRLSLAGAQGKLPIILDKDTFFLPLGSSASTHILKPEPERFPGLVAAEVFCMTLAKALGLAVPDLFRLTIAGKPCLLIKRYDRMIDSAGTVQRIHQEDFCQAMGYPPERKYQQEGGPLLRDCIAMIRSWSSAPVLDIRDFLNAVIFNMLVGNADAHGKNYSLLYQNGSRRLAPAYDIVCTLAWPELSKKPAMKIGQCDSIDAITPAHWQKMTQEASLSWPPLRERLVSFCQALQAALPSQSLRQATGDDEMYKLLTTIVDKRVTTLLQALT</sequence>
<dbReference type="Pfam" id="PF07804">
    <property type="entry name" value="HipA_C"/>
    <property type="match status" value="1"/>
</dbReference>
<dbReference type="InterPro" id="IPR012893">
    <property type="entry name" value="HipA-like_C"/>
</dbReference>
<dbReference type="CDD" id="cd17793">
    <property type="entry name" value="HipA"/>
    <property type="match status" value="1"/>
</dbReference>
<feature type="domain" description="HipA-like C-terminal" evidence="4">
    <location>
        <begin position="146"/>
        <end position="378"/>
    </location>
</feature>
<keyword evidence="3 6" id="KW-0418">Kinase</keyword>
<evidence type="ECO:0000313" key="7">
    <source>
        <dbReference type="Proteomes" id="UP001238163"/>
    </source>
</evidence>
<proteinExistence type="inferred from homology"/>
<dbReference type="PANTHER" id="PTHR37419:SF1">
    <property type="entry name" value="SERINE_THREONINE-PROTEIN KINASE TOXIN HIPA"/>
    <property type="match status" value="1"/>
</dbReference>
<evidence type="ECO:0000313" key="6">
    <source>
        <dbReference type="EMBL" id="MDQ0291858.1"/>
    </source>
</evidence>
<dbReference type="AlphaFoldDB" id="A0AAE3VK04"/>
<dbReference type="InterPro" id="IPR017508">
    <property type="entry name" value="HipA_N1"/>
</dbReference>
<dbReference type="NCBIfam" id="TIGR03071">
    <property type="entry name" value="couple_hipA"/>
    <property type="match status" value="1"/>
</dbReference>
<feature type="domain" description="HipA N-terminal subdomain 1" evidence="5">
    <location>
        <begin position="4"/>
        <end position="101"/>
    </location>
</feature>
<evidence type="ECO:0000256" key="2">
    <source>
        <dbReference type="ARBA" id="ARBA00022679"/>
    </source>
</evidence>
<evidence type="ECO:0000256" key="3">
    <source>
        <dbReference type="ARBA" id="ARBA00022777"/>
    </source>
</evidence>
<dbReference type="GO" id="GO:0004674">
    <property type="term" value="F:protein serine/threonine kinase activity"/>
    <property type="evidence" value="ECO:0007669"/>
    <property type="project" value="UniProtKB-EC"/>
</dbReference>
<dbReference type="Pfam" id="PF13657">
    <property type="entry name" value="Couple_hipA"/>
    <property type="match status" value="1"/>
</dbReference>
<dbReference type="Proteomes" id="UP001238163">
    <property type="component" value="Unassembled WGS sequence"/>
</dbReference>
<evidence type="ECO:0000256" key="1">
    <source>
        <dbReference type="ARBA" id="ARBA00010164"/>
    </source>
</evidence>
<comment type="caution">
    <text evidence="6">The sequence shown here is derived from an EMBL/GenBank/DDBJ whole genome shotgun (WGS) entry which is preliminary data.</text>
</comment>
<keyword evidence="7" id="KW-1185">Reference proteome</keyword>
<evidence type="ECO:0000259" key="5">
    <source>
        <dbReference type="Pfam" id="PF13657"/>
    </source>
</evidence>
<protein>
    <submittedName>
        <fullName evidence="6">Serine/threonine-protein kinase HipA</fullName>
        <ecNumber evidence="6">2.7.11.1</ecNumber>
    </submittedName>
</protein>
<dbReference type="EMBL" id="JAUSVL010000001">
    <property type="protein sequence ID" value="MDQ0291858.1"/>
    <property type="molecule type" value="Genomic_DNA"/>
</dbReference>
<keyword evidence="2 6" id="KW-0808">Transferase</keyword>
<dbReference type="Gene3D" id="1.10.1070.20">
    <property type="match status" value="1"/>
</dbReference>
<organism evidence="6 7">
    <name type="scientific">Oligosphaera ethanolica</name>
    <dbReference type="NCBI Taxonomy" id="760260"/>
    <lineage>
        <taxon>Bacteria</taxon>
        <taxon>Pseudomonadati</taxon>
        <taxon>Lentisphaerota</taxon>
        <taxon>Oligosphaeria</taxon>
        <taxon>Oligosphaerales</taxon>
        <taxon>Oligosphaeraceae</taxon>
        <taxon>Oligosphaera</taxon>
    </lineage>
</organism>
<evidence type="ECO:0000259" key="4">
    <source>
        <dbReference type="Pfam" id="PF07804"/>
    </source>
</evidence>
<dbReference type="GO" id="GO:0005829">
    <property type="term" value="C:cytosol"/>
    <property type="evidence" value="ECO:0007669"/>
    <property type="project" value="TreeGrafter"/>
</dbReference>
<accession>A0AAE3VK04</accession>
<dbReference type="PANTHER" id="PTHR37419">
    <property type="entry name" value="SERINE/THREONINE-PROTEIN KINASE TOXIN HIPA"/>
    <property type="match status" value="1"/>
</dbReference>
<dbReference type="EC" id="2.7.11.1" evidence="6"/>
<dbReference type="InterPro" id="IPR052028">
    <property type="entry name" value="HipA_Ser/Thr_kinase"/>
</dbReference>
<dbReference type="RefSeq" id="WP_307265230.1">
    <property type="nucleotide sequence ID" value="NZ_JAUSVL010000001.1"/>
</dbReference>
<name>A0AAE3VK04_9BACT</name>
<gene>
    <name evidence="6" type="ORF">J3R75_003965</name>
</gene>
<comment type="similarity">
    <text evidence="1">Belongs to the HipA Ser/Thr kinase family.</text>
</comment>